<dbReference type="Gene3D" id="3.40.50.2000">
    <property type="entry name" value="Glycogen Phosphorylase B"/>
    <property type="match status" value="2"/>
</dbReference>
<dbReference type="EMBL" id="FOXB01000054">
    <property type="protein sequence ID" value="SFP89953.1"/>
    <property type="molecule type" value="Genomic_DNA"/>
</dbReference>
<feature type="domain" description="Glycosyl transferase family 1" evidence="1">
    <location>
        <begin position="174"/>
        <end position="335"/>
    </location>
</feature>
<dbReference type="InterPro" id="IPR001296">
    <property type="entry name" value="Glyco_trans_1"/>
</dbReference>
<dbReference type="Pfam" id="PF00534">
    <property type="entry name" value="Glycos_transf_1"/>
    <property type="match status" value="1"/>
</dbReference>
<evidence type="ECO:0000259" key="2">
    <source>
        <dbReference type="Pfam" id="PF13439"/>
    </source>
</evidence>
<reference evidence="3 4" key="1">
    <citation type="submission" date="2016-10" db="EMBL/GenBank/DDBJ databases">
        <authorList>
            <person name="de Groot N.N."/>
        </authorList>
    </citation>
    <scope>NUCLEOTIDE SEQUENCE [LARGE SCALE GENOMIC DNA]</scope>
    <source>
        <strain evidence="3 4">EP1-55-1</strain>
    </source>
</reference>
<accession>A0A1I5U3W5</accession>
<evidence type="ECO:0000313" key="3">
    <source>
        <dbReference type="EMBL" id="SFP89953.1"/>
    </source>
</evidence>
<dbReference type="Pfam" id="PF13439">
    <property type="entry name" value="Glyco_transf_4"/>
    <property type="match status" value="1"/>
</dbReference>
<dbReference type="RefSeq" id="WP_218147959.1">
    <property type="nucleotide sequence ID" value="NZ_FOXB01000054.1"/>
</dbReference>
<dbReference type="PANTHER" id="PTHR12526:SF638">
    <property type="entry name" value="SPORE COAT PROTEIN SA"/>
    <property type="match status" value="1"/>
</dbReference>
<dbReference type="STRING" id="223786.SAMN05216234_1548"/>
<proteinExistence type="predicted"/>
<dbReference type="InterPro" id="IPR028098">
    <property type="entry name" value="Glyco_trans_4-like_N"/>
</dbReference>
<dbReference type="CDD" id="cd03801">
    <property type="entry name" value="GT4_PimA-like"/>
    <property type="match status" value="1"/>
</dbReference>
<dbReference type="Proteomes" id="UP000199227">
    <property type="component" value="Unassembled WGS sequence"/>
</dbReference>
<dbReference type="SUPFAM" id="SSF53756">
    <property type="entry name" value="UDP-Glycosyltransferase/glycogen phosphorylase"/>
    <property type="match status" value="1"/>
</dbReference>
<gene>
    <name evidence="3" type="ORF">SAMN05216234_1548</name>
</gene>
<organism evidence="3 4">
    <name type="scientific">Hydrogenimonas thermophila</name>
    <dbReference type="NCBI Taxonomy" id="223786"/>
    <lineage>
        <taxon>Bacteria</taxon>
        <taxon>Pseudomonadati</taxon>
        <taxon>Campylobacterota</taxon>
        <taxon>Epsilonproteobacteria</taxon>
        <taxon>Campylobacterales</taxon>
        <taxon>Hydrogenimonadaceae</taxon>
        <taxon>Hydrogenimonas</taxon>
    </lineage>
</organism>
<keyword evidence="3" id="KW-0808">Transferase</keyword>
<feature type="domain" description="Glycosyltransferase subfamily 4-like N-terminal" evidence="2">
    <location>
        <begin position="14"/>
        <end position="160"/>
    </location>
</feature>
<dbReference type="PANTHER" id="PTHR12526">
    <property type="entry name" value="GLYCOSYLTRANSFERASE"/>
    <property type="match status" value="1"/>
</dbReference>
<evidence type="ECO:0000313" key="4">
    <source>
        <dbReference type="Proteomes" id="UP000199227"/>
    </source>
</evidence>
<dbReference type="AlphaFoldDB" id="A0A1I5U3W5"/>
<sequence>MTILHIEAGKNLYGGAKQVAYLIEELQKRGTNNILICPINSEIAKVCKPFCIVEEIQMSGDLDISMIFRIKKIIKFHNANIVHVHSRRGADIMGMVAAKLSKTPVVLSRRVDNPEPKLWAKFKYSFYDHIVTISEAIRNVLISEGVKSEKITTVYSAVDSSIYDKPCSKTYFLQEFKLPENTKTIGVIAQLIPRKGHKYLLQIVPDIIKIFPNLHILFFGKGPIKNELEDIIKTKNLQNNVHMIGFRDDLLQWIGCLDLVVHPALMEGLGVSLLQAAAAGVPIIASPFGGMPEIVHNNVNGFLVDPHDSKTLFEKISLLLNDQNLSIKFGKAGKEIVKSKFSIESMVDGNLSIYKKVLS</sequence>
<protein>
    <submittedName>
        <fullName evidence="3">Glycosyltransferase involved in cell wall bisynthesis</fullName>
    </submittedName>
</protein>
<dbReference type="GO" id="GO:0016757">
    <property type="term" value="F:glycosyltransferase activity"/>
    <property type="evidence" value="ECO:0007669"/>
    <property type="project" value="InterPro"/>
</dbReference>
<name>A0A1I5U3W5_9BACT</name>
<evidence type="ECO:0000259" key="1">
    <source>
        <dbReference type="Pfam" id="PF00534"/>
    </source>
</evidence>
<keyword evidence="4" id="KW-1185">Reference proteome</keyword>